<dbReference type="Gene3D" id="3.30.310.10">
    <property type="entry name" value="TATA-Binding Protein"/>
    <property type="match status" value="1"/>
</dbReference>
<dbReference type="AlphaFoldDB" id="A0AAD8LPT2"/>
<evidence type="ECO:0000313" key="8">
    <source>
        <dbReference type="Proteomes" id="UP001230268"/>
    </source>
</evidence>
<proteinExistence type="inferred from homology"/>
<keyword evidence="4" id="KW-0653">Protein transport</keyword>
<dbReference type="EMBL" id="JAVEPI010000002">
    <property type="protein sequence ID" value="KAK1443468.1"/>
    <property type="molecule type" value="Genomic_DNA"/>
</dbReference>
<dbReference type="SMART" id="SM01020">
    <property type="entry name" value="B2-adapt-app_C"/>
    <property type="match status" value="1"/>
</dbReference>
<dbReference type="InterPro" id="IPR012295">
    <property type="entry name" value="TBP_dom_sf"/>
</dbReference>
<dbReference type="Pfam" id="PF01602">
    <property type="entry name" value="Adaptin_N"/>
    <property type="match status" value="1"/>
</dbReference>
<reference evidence="7" key="1">
    <citation type="submission" date="2023-08" db="EMBL/GenBank/DDBJ databases">
        <title>Draft sequence of the Babesia gibsoni genome.</title>
        <authorList>
            <person name="Yamagishi J.Y."/>
            <person name="Xuan X.X."/>
        </authorList>
    </citation>
    <scope>NUCLEOTIDE SEQUENCE</scope>
    <source>
        <strain evidence="7">Azabu</strain>
    </source>
</reference>
<evidence type="ECO:0000256" key="3">
    <source>
        <dbReference type="ARBA" id="ARBA00022448"/>
    </source>
</evidence>
<protein>
    <submittedName>
        <fullName evidence="7">Armadillo-like helical protein</fullName>
    </submittedName>
</protein>
<dbReference type="PANTHER" id="PTHR11134">
    <property type="entry name" value="ADAPTOR COMPLEX SUBUNIT BETA FAMILY MEMBER"/>
    <property type="match status" value="1"/>
</dbReference>
<dbReference type="Proteomes" id="UP001230268">
    <property type="component" value="Unassembled WGS sequence"/>
</dbReference>
<keyword evidence="3" id="KW-0813">Transport</keyword>
<dbReference type="SUPFAM" id="SSF48371">
    <property type="entry name" value="ARM repeat"/>
    <property type="match status" value="1"/>
</dbReference>
<feature type="domain" description="Beta-adaptin appendage C-terminal subdomain" evidence="6">
    <location>
        <begin position="720"/>
        <end position="835"/>
    </location>
</feature>
<dbReference type="InterPro" id="IPR002553">
    <property type="entry name" value="Clathrin/coatomer_adapt-like_N"/>
</dbReference>
<sequence length="846" mass="96987">MVGLPSINMERLGLAPPKLKPGFFVDYRKGEVGEIRLLLRKMVAENKFSSSLSGNEFDEDRIKRREILKRLIRCMTLGIDVSRLYTDVVMISYTKDHVQKKMIYMFLSTYSKDNPDLAVLTINTLLKDVDSVDPVIRSLAIRNLSAFGTQLSNEYAKNAVSKKFHDPSDAVKRSAIIGSLRIYKSQCSLAKKGHIVDFDEEMYRQDVIPNVMASLKSLNLDVMFDAMCVYSDIMDVEDDIKLSKPTIVYMINRIKQMNEWEQCQLLKTLHTYTPSDDELFDLLNLLDGLLNYASSAVFLATAKCFLKWTCHDHMLQLEVVRRLERPMISLITQCCNEITYNLLVNILLLIVNAPQPEEAAEAPATKTPPFAEHYEVFFCRYDDPPYIKHVKINILVTIACESNSTHILHELNEYISDTNQEIATKAVKAIGVIALKNHDHVDMIVQQLSAIFTPRIPHLMSPVLYVICSLLRSYPDDANKLIKIVEDSKSHIKDPKALGYYIWILGEFGSIIQHAPYILEDIIDKSESFDISKELICATVKVFFKRAPEMFPALERLFVKVMNESQNPELTSLASFYYSLLSKDIDIARKVVCGNENERSVLTLENMMVCKRMTLYKMQVELGIPLPKDDWRDTFNTLDVFNDFQQKGNKYSRFFPFVYGNTESDIFTQGSELNEAPEEDMDLTPAEQIPMNDDALTTPNLVQEKRFYAILQRRLSLLNLVHPVTLLSEEYQKNWTECNKTCRSADNATAKIDGINTDSLEDMMLEAHIATLASGNNQGTTKLYQYAQDSEGHMYYIEVLMEPGEEEKWHIQVSVRTKDKQNSETFLQSMSDSICHCVKRWMEIID</sequence>
<evidence type="ECO:0000259" key="6">
    <source>
        <dbReference type="SMART" id="SM01020"/>
    </source>
</evidence>
<evidence type="ECO:0000256" key="1">
    <source>
        <dbReference type="ARBA" id="ARBA00004308"/>
    </source>
</evidence>
<evidence type="ECO:0000256" key="2">
    <source>
        <dbReference type="ARBA" id="ARBA00006613"/>
    </source>
</evidence>
<comment type="similarity">
    <text evidence="2">Belongs to the adaptor complexes large subunit family.</text>
</comment>
<dbReference type="InterPro" id="IPR011989">
    <property type="entry name" value="ARM-like"/>
</dbReference>
<dbReference type="GO" id="GO:0012505">
    <property type="term" value="C:endomembrane system"/>
    <property type="evidence" value="ECO:0007669"/>
    <property type="project" value="UniProtKB-SubCell"/>
</dbReference>
<evidence type="ECO:0000313" key="7">
    <source>
        <dbReference type="EMBL" id="KAK1443468.1"/>
    </source>
</evidence>
<dbReference type="GO" id="GO:0016192">
    <property type="term" value="P:vesicle-mediated transport"/>
    <property type="evidence" value="ECO:0007669"/>
    <property type="project" value="InterPro"/>
</dbReference>
<evidence type="ECO:0000256" key="5">
    <source>
        <dbReference type="ARBA" id="ARBA00023136"/>
    </source>
</evidence>
<dbReference type="InterPro" id="IPR026739">
    <property type="entry name" value="AP_beta"/>
</dbReference>
<comment type="subcellular location">
    <subcellularLocation>
        <location evidence="1">Endomembrane system</location>
    </subcellularLocation>
</comment>
<accession>A0AAD8LPT2</accession>
<evidence type="ECO:0000256" key="4">
    <source>
        <dbReference type="ARBA" id="ARBA00022927"/>
    </source>
</evidence>
<name>A0AAD8LPT2_BABGI</name>
<dbReference type="InterPro" id="IPR015151">
    <property type="entry name" value="B-adaptin_app_sub_C"/>
</dbReference>
<comment type="caution">
    <text evidence="7">The sequence shown here is derived from an EMBL/GenBank/DDBJ whole genome shotgun (WGS) entry which is preliminary data.</text>
</comment>
<dbReference type="Gene3D" id="1.25.10.10">
    <property type="entry name" value="Leucine-rich Repeat Variant"/>
    <property type="match status" value="1"/>
</dbReference>
<dbReference type="Pfam" id="PF09066">
    <property type="entry name" value="B2-adapt-app_C"/>
    <property type="match status" value="1"/>
</dbReference>
<keyword evidence="5" id="KW-0472">Membrane</keyword>
<dbReference type="GO" id="GO:0006886">
    <property type="term" value="P:intracellular protein transport"/>
    <property type="evidence" value="ECO:0007669"/>
    <property type="project" value="InterPro"/>
</dbReference>
<gene>
    <name evidence="7" type="ORF">BgAZ_203440</name>
</gene>
<keyword evidence="8" id="KW-1185">Reference proteome</keyword>
<organism evidence="7 8">
    <name type="scientific">Babesia gibsoni</name>
    <dbReference type="NCBI Taxonomy" id="33632"/>
    <lineage>
        <taxon>Eukaryota</taxon>
        <taxon>Sar</taxon>
        <taxon>Alveolata</taxon>
        <taxon>Apicomplexa</taxon>
        <taxon>Aconoidasida</taxon>
        <taxon>Piroplasmida</taxon>
        <taxon>Babesiidae</taxon>
        <taxon>Babesia</taxon>
    </lineage>
</organism>
<dbReference type="GO" id="GO:0030131">
    <property type="term" value="C:clathrin adaptor complex"/>
    <property type="evidence" value="ECO:0007669"/>
    <property type="project" value="InterPro"/>
</dbReference>
<dbReference type="InterPro" id="IPR016024">
    <property type="entry name" value="ARM-type_fold"/>
</dbReference>